<evidence type="ECO:0000256" key="19">
    <source>
        <dbReference type="PROSITE-ProRule" id="PRU00339"/>
    </source>
</evidence>
<evidence type="ECO:0000256" key="10">
    <source>
        <dbReference type="ARBA" id="ARBA00022989"/>
    </source>
</evidence>
<dbReference type="PANTHER" id="PTHR13504:SF34">
    <property type="entry name" value="PROTEIN ADENYLYLTRANSFERASE FICD"/>
    <property type="match status" value="1"/>
</dbReference>
<dbReference type="PROSITE" id="PS51459">
    <property type="entry name" value="FIDO"/>
    <property type="match status" value="1"/>
</dbReference>
<feature type="glycosylation site" description="N-linked (GlcNAc...) asparagine" evidence="18">
    <location>
        <position position="280"/>
    </location>
</feature>
<feature type="domain" description="Fido" evidence="20">
    <location>
        <begin position="290"/>
        <end position="426"/>
    </location>
</feature>
<dbReference type="PROSITE" id="PS50005">
    <property type="entry name" value="TPR"/>
    <property type="match status" value="1"/>
</dbReference>
<dbReference type="Proteomes" id="UP000682733">
    <property type="component" value="Unassembled WGS sequence"/>
</dbReference>
<dbReference type="Pfam" id="PF02661">
    <property type="entry name" value="Fic"/>
    <property type="match status" value="1"/>
</dbReference>
<dbReference type="GO" id="GO:0005524">
    <property type="term" value="F:ATP binding"/>
    <property type="evidence" value="ECO:0007669"/>
    <property type="project" value="UniProtKB-KW"/>
</dbReference>
<dbReference type="AlphaFoldDB" id="A0A814D4C9"/>
<evidence type="ECO:0000313" key="23">
    <source>
        <dbReference type="EMBL" id="CAF3547898.1"/>
    </source>
</evidence>
<dbReference type="EMBL" id="CAJOBA010000659">
    <property type="protein sequence ID" value="CAF3547898.1"/>
    <property type="molecule type" value="Genomic_DNA"/>
</dbReference>
<dbReference type="SUPFAM" id="SSF48452">
    <property type="entry name" value="TPR-like"/>
    <property type="match status" value="1"/>
</dbReference>
<evidence type="ECO:0000313" key="21">
    <source>
        <dbReference type="EMBL" id="CAF0767395.1"/>
    </source>
</evidence>
<keyword evidence="9 16" id="KW-0067">ATP-binding</keyword>
<evidence type="ECO:0000256" key="12">
    <source>
        <dbReference type="ARBA" id="ARBA00034531"/>
    </source>
</evidence>
<feature type="site" description="Important for autoinhibition of adenylyltransferase activity" evidence="17">
    <location>
        <position position="239"/>
    </location>
</feature>
<feature type="binding site" evidence="16">
    <location>
        <position position="413"/>
    </location>
    <ligand>
        <name>ATP</name>
        <dbReference type="ChEBI" id="CHEBI:30616"/>
    </ligand>
</feature>
<dbReference type="Proteomes" id="UP000681722">
    <property type="component" value="Unassembled WGS sequence"/>
</dbReference>
<dbReference type="GO" id="GO:0070733">
    <property type="term" value="F:AMPylase activity"/>
    <property type="evidence" value="ECO:0007669"/>
    <property type="project" value="UniProtKB-EC"/>
</dbReference>
<evidence type="ECO:0000256" key="3">
    <source>
        <dbReference type="ARBA" id="ARBA00022679"/>
    </source>
</evidence>
<keyword evidence="7 16" id="KW-0547">Nucleotide-binding</keyword>
<sequence length="475" mass="55345">MHPTPLTHFNYDVIYFPLFIAKLSSNRDLLTLNDSSLSNDHVSTTRSLSLLRTEHIFFPPTLSKSYYEQHSLSQKFKQQNDLQIQQQEDQQYFVGSKRKTKISNGLRIEAETALHLALRLIVENKLDKARRLFEHSLTLDPLNSEILVEYGQFLERHHNDLLQAEHYYTRALTTHPTHRRALENKRRCLPLVEEIDQKTFQFIDQLLAEFYRIPDTNPYLRRAKRDAYYLHIYHSNAIEGNTLNLRETRHIVETRMAVGGKSLQEQQEVLGLDLALQYVNCTLVNRLGAITKQDILEIHRRVLGFVDPVEAGKLRQHQVFVGSFTPPKYTEVELYLDDLLKWLNSDVDTHDLHAIELAALVHYRFVYIHPFIDGNGRTGRLLMNLILMRSGFPPVIIKKSERLVYYAYLDLANDGDIRPFIRFIAKCTERTLNEFIRYSHPTKGQGVSTQELLLNEDSFDDDLGLDSTEERVIVV</sequence>
<keyword evidence="3" id="KW-0808">Transferase</keyword>
<dbReference type="EMBL" id="CAJNOQ010002262">
    <property type="protein sequence ID" value="CAF0948225.1"/>
    <property type="molecule type" value="Genomic_DNA"/>
</dbReference>
<evidence type="ECO:0000256" key="5">
    <source>
        <dbReference type="ARBA" id="ARBA00022695"/>
    </source>
</evidence>
<evidence type="ECO:0000259" key="20">
    <source>
        <dbReference type="PROSITE" id="PS51459"/>
    </source>
</evidence>
<dbReference type="InterPro" id="IPR019734">
    <property type="entry name" value="TPR_rpt"/>
</dbReference>
<evidence type="ECO:0000256" key="11">
    <source>
        <dbReference type="ARBA" id="ARBA00023136"/>
    </source>
</evidence>
<keyword evidence="6" id="KW-0677">Repeat</keyword>
<feature type="binding site" evidence="16">
    <location>
        <begin position="373"/>
        <end position="380"/>
    </location>
    <ligand>
        <name>ATP</name>
        <dbReference type="ChEBI" id="CHEBI:30616"/>
    </ligand>
</feature>
<dbReference type="InterPro" id="IPR011990">
    <property type="entry name" value="TPR-like_helical_dom_sf"/>
</dbReference>
<dbReference type="Gene3D" id="1.25.40.10">
    <property type="entry name" value="Tetratricopeptide repeat domain"/>
    <property type="match status" value="1"/>
</dbReference>
<protein>
    <recommendedName>
        <fullName evidence="12">protein adenylyltransferase</fullName>
        <ecNumber evidence="12">2.7.7.108</ecNumber>
    </recommendedName>
</protein>
<dbReference type="InterPro" id="IPR003812">
    <property type="entry name" value="Fido"/>
</dbReference>
<dbReference type="GO" id="GO:0016020">
    <property type="term" value="C:membrane"/>
    <property type="evidence" value="ECO:0007669"/>
    <property type="project" value="UniProtKB-SubCell"/>
</dbReference>
<evidence type="ECO:0000256" key="1">
    <source>
        <dbReference type="ARBA" id="ARBA00004167"/>
    </source>
</evidence>
<dbReference type="SUPFAM" id="SSF140931">
    <property type="entry name" value="Fic-like"/>
    <property type="match status" value="1"/>
</dbReference>
<keyword evidence="5" id="KW-0548">Nucleotidyltransferase</keyword>
<name>A0A814D4C9_9BILA</name>
<gene>
    <name evidence="22" type="ORF">GPM918_LOCUS11092</name>
    <name evidence="21" type="ORF">OVA965_LOCUS2893</name>
    <name evidence="24" type="ORF">SRO942_LOCUS11093</name>
    <name evidence="23" type="ORF">TMI583_LOCUS2892</name>
</gene>
<dbReference type="Gene3D" id="1.10.3290.10">
    <property type="entry name" value="Fido-like domain"/>
    <property type="match status" value="1"/>
</dbReference>
<organism evidence="22 25">
    <name type="scientific">Didymodactylos carnosus</name>
    <dbReference type="NCBI Taxonomy" id="1234261"/>
    <lineage>
        <taxon>Eukaryota</taxon>
        <taxon>Metazoa</taxon>
        <taxon>Spiralia</taxon>
        <taxon>Gnathifera</taxon>
        <taxon>Rotifera</taxon>
        <taxon>Eurotatoria</taxon>
        <taxon>Bdelloidea</taxon>
        <taxon>Philodinida</taxon>
        <taxon>Philodinidae</taxon>
        <taxon>Didymodactylos</taxon>
    </lineage>
</organism>
<dbReference type="PANTHER" id="PTHR13504">
    <property type="entry name" value="FIDO DOMAIN-CONTAINING PROTEIN DDB_G0283145"/>
    <property type="match status" value="1"/>
</dbReference>
<comment type="similarity">
    <text evidence="2">Belongs to the fic family.</text>
</comment>
<evidence type="ECO:0000256" key="17">
    <source>
        <dbReference type="PIRSR" id="PIRSR640198-3"/>
    </source>
</evidence>
<feature type="binding site" evidence="16">
    <location>
        <begin position="405"/>
        <end position="406"/>
    </location>
    <ligand>
        <name>ATP</name>
        <dbReference type="ChEBI" id="CHEBI:30616"/>
    </ligand>
</feature>
<accession>A0A814D4C9</accession>
<evidence type="ECO:0000313" key="25">
    <source>
        <dbReference type="Proteomes" id="UP000663829"/>
    </source>
</evidence>
<keyword evidence="25" id="KW-1185">Reference proteome</keyword>
<evidence type="ECO:0000256" key="8">
    <source>
        <dbReference type="ARBA" id="ARBA00022803"/>
    </source>
</evidence>
<evidence type="ECO:0000313" key="22">
    <source>
        <dbReference type="EMBL" id="CAF0948225.1"/>
    </source>
</evidence>
<dbReference type="EC" id="2.7.7.108" evidence="12"/>
<evidence type="ECO:0000256" key="2">
    <source>
        <dbReference type="ARBA" id="ARBA00009742"/>
    </source>
</evidence>
<evidence type="ECO:0000256" key="7">
    <source>
        <dbReference type="ARBA" id="ARBA00022741"/>
    </source>
</evidence>
<evidence type="ECO:0000256" key="16">
    <source>
        <dbReference type="PIRSR" id="PIRSR640198-2"/>
    </source>
</evidence>
<evidence type="ECO:0000256" key="15">
    <source>
        <dbReference type="PIRSR" id="PIRSR640198-1"/>
    </source>
</evidence>
<evidence type="ECO:0000256" key="18">
    <source>
        <dbReference type="PIRSR" id="PIRSR640198-4"/>
    </source>
</evidence>
<dbReference type="OrthoDB" id="439046at2759"/>
<comment type="subcellular location">
    <subcellularLocation>
        <location evidence="1">Membrane</location>
        <topology evidence="1">Single-pass membrane protein</topology>
    </subcellularLocation>
</comment>
<dbReference type="Proteomes" id="UP000677228">
    <property type="component" value="Unassembled WGS sequence"/>
</dbReference>
<comment type="catalytic activity">
    <reaction evidence="13">
        <text>L-threonyl-[protein] + ATP = 3-O-(5'-adenylyl)-L-threonyl-[protein] + diphosphate</text>
        <dbReference type="Rhea" id="RHEA:54292"/>
        <dbReference type="Rhea" id="RHEA-COMP:11060"/>
        <dbReference type="Rhea" id="RHEA-COMP:13847"/>
        <dbReference type="ChEBI" id="CHEBI:30013"/>
        <dbReference type="ChEBI" id="CHEBI:30616"/>
        <dbReference type="ChEBI" id="CHEBI:33019"/>
        <dbReference type="ChEBI" id="CHEBI:138113"/>
        <dbReference type="EC" id="2.7.7.108"/>
    </reaction>
</comment>
<reference evidence="22" key="1">
    <citation type="submission" date="2021-02" db="EMBL/GenBank/DDBJ databases">
        <authorList>
            <person name="Nowell W R."/>
        </authorList>
    </citation>
    <scope>NUCLEOTIDE SEQUENCE</scope>
</reference>
<evidence type="ECO:0000313" key="24">
    <source>
        <dbReference type="EMBL" id="CAF3724190.1"/>
    </source>
</evidence>
<evidence type="ECO:0000256" key="9">
    <source>
        <dbReference type="ARBA" id="ARBA00022840"/>
    </source>
</evidence>
<evidence type="ECO:0000256" key="4">
    <source>
        <dbReference type="ARBA" id="ARBA00022692"/>
    </source>
</evidence>
<proteinExistence type="inferred from homology"/>
<dbReference type="EMBL" id="CAJNOK010000659">
    <property type="protein sequence ID" value="CAF0767395.1"/>
    <property type="molecule type" value="Genomic_DNA"/>
</dbReference>
<dbReference type="InterPro" id="IPR036597">
    <property type="entry name" value="Fido-like_dom_sf"/>
</dbReference>
<keyword evidence="11" id="KW-0472">Membrane</keyword>
<feature type="repeat" description="TPR" evidence="19">
    <location>
        <begin position="110"/>
        <end position="143"/>
    </location>
</feature>
<keyword evidence="8 19" id="KW-0802">TPR repeat</keyword>
<dbReference type="EMBL" id="CAJOBC010002262">
    <property type="protein sequence ID" value="CAF3724190.1"/>
    <property type="molecule type" value="Genomic_DNA"/>
</dbReference>
<evidence type="ECO:0000256" key="14">
    <source>
        <dbReference type="ARBA" id="ARBA00048696"/>
    </source>
</evidence>
<keyword evidence="10" id="KW-1133">Transmembrane helix</keyword>
<evidence type="ECO:0000256" key="13">
    <source>
        <dbReference type="ARBA" id="ARBA00047939"/>
    </source>
</evidence>
<feature type="active site" evidence="15">
    <location>
        <position position="369"/>
    </location>
</feature>
<comment type="catalytic activity">
    <reaction evidence="14">
        <text>L-tyrosyl-[protein] + ATP = O-(5'-adenylyl)-L-tyrosyl-[protein] + diphosphate</text>
        <dbReference type="Rhea" id="RHEA:54288"/>
        <dbReference type="Rhea" id="RHEA-COMP:10136"/>
        <dbReference type="Rhea" id="RHEA-COMP:13846"/>
        <dbReference type="ChEBI" id="CHEBI:30616"/>
        <dbReference type="ChEBI" id="CHEBI:33019"/>
        <dbReference type="ChEBI" id="CHEBI:46858"/>
        <dbReference type="ChEBI" id="CHEBI:83624"/>
        <dbReference type="EC" id="2.7.7.108"/>
    </reaction>
</comment>
<dbReference type="InterPro" id="IPR040198">
    <property type="entry name" value="Fido_containing"/>
</dbReference>
<dbReference type="Proteomes" id="UP000663829">
    <property type="component" value="Unassembled WGS sequence"/>
</dbReference>
<keyword evidence="4" id="KW-0812">Transmembrane</keyword>
<evidence type="ECO:0000256" key="6">
    <source>
        <dbReference type="ARBA" id="ARBA00022737"/>
    </source>
</evidence>
<comment type="caution">
    <text evidence="22">The sequence shown here is derived from an EMBL/GenBank/DDBJ whole genome shotgun (WGS) entry which is preliminary data.</text>
</comment>